<dbReference type="InterPro" id="IPR028081">
    <property type="entry name" value="Leu-bd"/>
</dbReference>
<dbReference type="InterPro" id="IPR051010">
    <property type="entry name" value="BCAA_transport"/>
</dbReference>
<dbReference type="Pfam" id="PF13458">
    <property type="entry name" value="Peripla_BP_6"/>
    <property type="match status" value="1"/>
</dbReference>
<feature type="domain" description="Leucine-binding protein" evidence="6">
    <location>
        <begin position="42"/>
        <end position="387"/>
    </location>
</feature>
<accession>A0A292YIV8</accession>
<dbReference type="PANTHER" id="PTHR30483:SF6">
    <property type="entry name" value="PERIPLASMIC BINDING PROTEIN OF ABC TRANSPORTER FOR NATURAL AMINO ACIDS"/>
    <property type="match status" value="1"/>
</dbReference>
<protein>
    <submittedName>
        <fullName evidence="7">Ethanolamine utilization protein EutJ</fullName>
    </submittedName>
</protein>
<dbReference type="Proteomes" id="UP000217785">
    <property type="component" value="Unassembled WGS sequence"/>
</dbReference>
<dbReference type="EMBL" id="BDUF01000009">
    <property type="protein sequence ID" value="GAX88839.1"/>
    <property type="molecule type" value="Genomic_DNA"/>
</dbReference>
<organism evidence="7 8">
    <name type="scientific">Effusibacillus lacus</name>
    <dbReference type="NCBI Taxonomy" id="1348429"/>
    <lineage>
        <taxon>Bacteria</taxon>
        <taxon>Bacillati</taxon>
        <taxon>Bacillota</taxon>
        <taxon>Bacilli</taxon>
        <taxon>Bacillales</taxon>
        <taxon>Alicyclobacillaceae</taxon>
        <taxon>Effusibacillus</taxon>
    </lineage>
</organism>
<dbReference type="AlphaFoldDB" id="A0A292YIV8"/>
<evidence type="ECO:0000256" key="1">
    <source>
        <dbReference type="ARBA" id="ARBA00010062"/>
    </source>
</evidence>
<evidence type="ECO:0000259" key="6">
    <source>
        <dbReference type="Pfam" id="PF13458"/>
    </source>
</evidence>
<dbReference type="PRINTS" id="PR00337">
    <property type="entry name" value="LEUILEVALBP"/>
</dbReference>
<dbReference type="SUPFAM" id="SSF53822">
    <property type="entry name" value="Periplasmic binding protein-like I"/>
    <property type="match status" value="1"/>
</dbReference>
<evidence type="ECO:0000313" key="7">
    <source>
        <dbReference type="EMBL" id="GAX88839.1"/>
    </source>
</evidence>
<keyword evidence="8" id="KW-1185">Reference proteome</keyword>
<dbReference type="InterPro" id="IPR028082">
    <property type="entry name" value="Peripla_BP_I"/>
</dbReference>
<dbReference type="Gene3D" id="3.40.50.2300">
    <property type="match status" value="2"/>
</dbReference>
<evidence type="ECO:0000256" key="2">
    <source>
        <dbReference type="ARBA" id="ARBA00022448"/>
    </source>
</evidence>
<dbReference type="PROSITE" id="PS51257">
    <property type="entry name" value="PROKAR_LIPOPROTEIN"/>
    <property type="match status" value="1"/>
</dbReference>
<dbReference type="GO" id="GO:0006865">
    <property type="term" value="P:amino acid transport"/>
    <property type="evidence" value="ECO:0007669"/>
    <property type="project" value="UniProtKB-KW"/>
</dbReference>
<keyword evidence="3 5" id="KW-0732">Signal</keyword>
<evidence type="ECO:0000313" key="8">
    <source>
        <dbReference type="Proteomes" id="UP000217785"/>
    </source>
</evidence>
<proteinExistence type="inferred from homology"/>
<feature type="chain" id="PRO_5039605951" evidence="5">
    <location>
        <begin position="21"/>
        <end position="397"/>
    </location>
</feature>
<dbReference type="InterPro" id="IPR000709">
    <property type="entry name" value="Leu_Ile_Val-bd"/>
</dbReference>
<reference evidence="8" key="1">
    <citation type="submission" date="2017-07" db="EMBL/GenBank/DDBJ databases">
        <title>Draft genome sequence of Effusibacillus lacus strain skLN1.</title>
        <authorList>
            <person name="Watanabe M."/>
            <person name="Kojima H."/>
            <person name="Fukui M."/>
        </authorList>
    </citation>
    <scope>NUCLEOTIDE SEQUENCE [LARGE SCALE GENOMIC DNA]</scope>
    <source>
        <strain evidence="8">skLN1</strain>
    </source>
</reference>
<gene>
    <name evidence="7" type="ORF">EFBL_0453</name>
</gene>
<evidence type="ECO:0000256" key="3">
    <source>
        <dbReference type="ARBA" id="ARBA00022729"/>
    </source>
</evidence>
<name>A0A292YIV8_9BACL</name>
<dbReference type="CDD" id="cd06347">
    <property type="entry name" value="PBP1_ABC_LivK_ligand_binding-like"/>
    <property type="match status" value="1"/>
</dbReference>
<comment type="similarity">
    <text evidence="1">Belongs to the leucine-binding protein family.</text>
</comment>
<feature type="signal peptide" evidence="5">
    <location>
        <begin position="1"/>
        <end position="20"/>
    </location>
</feature>
<sequence length="397" mass="42177">MKKKLIAVTAIMTLAFGALAGCGGNKPAATSNNAGGASGGETIKIGANLELTGDVASYGTSARDGAKLAIEEINNAGGVLGKKLELVEADNASKNEESIRAAQKLLSEKVVAIVGAATSGNSVAMIPAVTEKKVPFISPSGTAEKVTVDERSGKLNEFAFRASFIDPFQGTVAAKFAINDLKAKTAAIYTDSSNDYSKGLAKSFKEQFTKLGGQVVAEENYQKRDTDFKAVLTRIKDKKPDVIYVPGYYEEVGKIIKQGREAGITVPFLGGDGWDSAELAKIAGNDNLKNTFFTNHYAADDKTPEVQAFVEAFKKKYNKTPDGFAILGYDSVKLIAEAIKKANSTDGTKIKDALASIKDYKAASGVISYDEKHNPVKSAVIIEMKDGKQTFKTKVNP</sequence>
<dbReference type="PANTHER" id="PTHR30483">
    <property type="entry name" value="LEUCINE-SPECIFIC-BINDING PROTEIN"/>
    <property type="match status" value="1"/>
</dbReference>
<keyword evidence="4" id="KW-0029">Amino-acid transport</keyword>
<evidence type="ECO:0000256" key="4">
    <source>
        <dbReference type="ARBA" id="ARBA00022970"/>
    </source>
</evidence>
<evidence type="ECO:0000256" key="5">
    <source>
        <dbReference type="SAM" id="SignalP"/>
    </source>
</evidence>
<comment type="caution">
    <text evidence="7">The sequence shown here is derived from an EMBL/GenBank/DDBJ whole genome shotgun (WGS) entry which is preliminary data.</text>
</comment>
<keyword evidence="2" id="KW-0813">Transport</keyword>